<dbReference type="Proteomes" id="UP000258309">
    <property type="component" value="Unassembled WGS sequence"/>
</dbReference>
<name>A0A3E2HFC0_SCYLI</name>
<organism evidence="1 2">
    <name type="scientific">Scytalidium lignicola</name>
    <name type="common">Hyphomycete</name>
    <dbReference type="NCBI Taxonomy" id="5539"/>
    <lineage>
        <taxon>Eukaryota</taxon>
        <taxon>Fungi</taxon>
        <taxon>Dikarya</taxon>
        <taxon>Ascomycota</taxon>
        <taxon>Pezizomycotina</taxon>
        <taxon>Leotiomycetes</taxon>
        <taxon>Leotiomycetes incertae sedis</taxon>
        <taxon>Scytalidium</taxon>
    </lineage>
</organism>
<dbReference type="AlphaFoldDB" id="A0A3E2HFC0"/>
<keyword evidence="2" id="KW-1185">Reference proteome</keyword>
<feature type="non-terminal residue" evidence="1">
    <location>
        <position position="1"/>
    </location>
</feature>
<proteinExistence type="predicted"/>
<evidence type="ECO:0000313" key="1">
    <source>
        <dbReference type="EMBL" id="RFU32116.1"/>
    </source>
</evidence>
<sequence>MYGETGSNLLCLSPLANAVWDAGAYTLKPISVSEDGSTLTLRIFWQNEREPYEPAHNSVIDQRLNYIAFADKPWLYSGGRRDVVQMSEPVVAYPHWTSWLGGMERQLLHQLCEGDADVMRDGIEHRGDRASGNAGSEDVEEHKTGVEPSAALRPVEGFFGICGGFGSEDRAGFLQDRQLLGERKLSQDEVSIQKVQLVSISPATVTDSPEERTVIQRKASLNNAQSTDRLSLIKRLEGFCNRIKAHREGNCNEPGRYLSDEAIRLVSRIWDFMHARIPEYQSTTTTTTSEETIGSMDTVRHYLAALMVLNETLETANPVALLGITTFAFFEVCDGAFGEWQCHLYGARSLLDHHCRSRRDLDRLSQDIIGLTEIVAHLVWFDAIGAIIRGSTGLIFDDWHRETLDESFFSGVGCPAETFDLFVDLAKVNVATDPLGFSIRAMDQLLKLDLDGTDRGQSANAYRCTAAIAVLSRMDDVHDINLNISLVNPRCVALASAVDRVCEAIALIPLTSRFFTHLAVTAYMAGLNATTVQQCEIVRAYWQNCRSADFTHYLDAQARCEERWRAAGLQ</sequence>
<dbReference type="InterPro" id="IPR021858">
    <property type="entry name" value="Fun_TF"/>
</dbReference>
<gene>
    <name evidence="1" type="ORF">B7463_g4209</name>
</gene>
<dbReference type="EMBL" id="NCSJ02000061">
    <property type="protein sequence ID" value="RFU32116.1"/>
    <property type="molecule type" value="Genomic_DNA"/>
</dbReference>
<dbReference type="OrthoDB" id="4491390at2759"/>
<comment type="caution">
    <text evidence="1">The sequence shown here is derived from an EMBL/GenBank/DDBJ whole genome shotgun (WGS) entry which is preliminary data.</text>
</comment>
<reference evidence="1 2" key="1">
    <citation type="submission" date="2018-05" db="EMBL/GenBank/DDBJ databases">
        <title>Draft genome sequence of Scytalidium lignicola DSM 105466, a ubiquitous saprotrophic fungus.</title>
        <authorList>
            <person name="Buettner E."/>
            <person name="Gebauer A.M."/>
            <person name="Hofrichter M."/>
            <person name="Liers C."/>
            <person name="Kellner H."/>
        </authorList>
    </citation>
    <scope>NUCLEOTIDE SEQUENCE [LARGE SCALE GENOMIC DNA]</scope>
    <source>
        <strain evidence="1 2">DSM 105466</strain>
    </source>
</reference>
<accession>A0A3E2HFC0</accession>
<dbReference type="Pfam" id="PF11951">
    <property type="entry name" value="Fungal_trans_2"/>
    <property type="match status" value="1"/>
</dbReference>
<evidence type="ECO:0008006" key="3">
    <source>
        <dbReference type="Google" id="ProtNLM"/>
    </source>
</evidence>
<protein>
    <recommendedName>
        <fullName evidence="3">Transcription factor domain-containing protein</fullName>
    </recommendedName>
</protein>
<evidence type="ECO:0000313" key="2">
    <source>
        <dbReference type="Proteomes" id="UP000258309"/>
    </source>
</evidence>
<feature type="non-terminal residue" evidence="1">
    <location>
        <position position="570"/>
    </location>
</feature>